<gene>
    <name evidence="1" type="ORF">Lalb_Chr17g0347091</name>
</gene>
<evidence type="ECO:0000313" key="2">
    <source>
        <dbReference type="Proteomes" id="UP000447434"/>
    </source>
</evidence>
<protein>
    <submittedName>
        <fullName evidence="1">Uncharacterized protein</fullName>
    </submittedName>
</protein>
<dbReference type="AlphaFoldDB" id="A0A6A4PB13"/>
<accession>A0A6A4PB13</accession>
<dbReference type="Proteomes" id="UP000447434">
    <property type="component" value="Chromosome 17"/>
</dbReference>
<sequence>MPSFLAHPLLMKIITIFENNINVKCSSSSWEQPSQLLSLFLYSLSHPFLRFSLFNFPSYKNTLFIS</sequence>
<comment type="caution">
    <text evidence="1">The sequence shown here is derived from an EMBL/GenBank/DDBJ whole genome shotgun (WGS) entry which is preliminary data.</text>
</comment>
<name>A0A6A4PB13_LUPAL</name>
<proteinExistence type="predicted"/>
<evidence type="ECO:0000313" key="1">
    <source>
        <dbReference type="EMBL" id="KAE9596227.1"/>
    </source>
</evidence>
<organism evidence="1 2">
    <name type="scientific">Lupinus albus</name>
    <name type="common">White lupine</name>
    <name type="synonym">Lupinus termis</name>
    <dbReference type="NCBI Taxonomy" id="3870"/>
    <lineage>
        <taxon>Eukaryota</taxon>
        <taxon>Viridiplantae</taxon>
        <taxon>Streptophyta</taxon>
        <taxon>Embryophyta</taxon>
        <taxon>Tracheophyta</taxon>
        <taxon>Spermatophyta</taxon>
        <taxon>Magnoliopsida</taxon>
        <taxon>eudicotyledons</taxon>
        <taxon>Gunneridae</taxon>
        <taxon>Pentapetalae</taxon>
        <taxon>rosids</taxon>
        <taxon>fabids</taxon>
        <taxon>Fabales</taxon>
        <taxon>Fabaceae</taxon>
        <taxon>Papilionoideae</taxon>
        <taxon>50 kb inversion clade</taxon>
        <taxon>genistoids sensu lato</taxon>
        <taxon>core genistoids</taxon>
        <taxon>Genisteae</taxon>
        <taxon>Lupinus</taxon>
    </lineage>
</organism>
<reference evidence="2" key="1">
    <citation type="journal article" date="2020" name="Nat. Commun.">
        <title>Genome sequence of the cluster root forming white lupin.</title>
        <authorList>
            <person name="Hufnagel B."/>
            <person name="Marques A."/>
            <person name="Soriano A."/>
            <person name="Marques L."/>
            <person name="Divol F."/>
            <person name="Doumas P."/>
            <person name="Sallet E."/>
            <person name="Mancinotti D."/>
            <person name="Carrere S."/>
            <person name="Marande W."/>
            <person name="Arribat S."/>
            <person name="Keller J."/>
            <person name="Huneau C."/>
            <person name="Blein T."/>
            <person name="Aime D."/>
            <person name="Laguerre M."/>
            <person name="Taylor J."/>
            <person name="Schubert V."/>
            <person name="Nelson M."/>
            <person name="Geu-Flores F."/>
            <person name="Crespi M."/>
            <person name="Gallardo-Guerrero K."/>
            <person name="Delaux P.-M."/>
            <person name="Salse J."/>
            <person name="Berges H."/>
            <person name="Guyot R."/>
            <person name="Gouzy J."/>
            <person name="Peret B."/>
        </authorList>
    </citation>
    <scope>NUCLEOTIDE SEQUENCE [LARGE SCALE GENOMIC DNA]</scope>
    <source>
        <strain evidence="2">cv. Amiga</strain>
    </source>
</reference>
<dbReference type="EMBL" id="WOCE01000017">
    <property type="protein sequence ID" value="KAE9596227.1"/>
    <property type="molecule type" value="Genomic_DNA"/>
</dbReference>
<keyword evidence="2" id="KW-1185">Reference proteome</keyword>